<evidence type="ECO:0000313" key="10">
    <source>
        <dbReference type="EMBL" id="MEE1945821.1"/>
    </source>
</evidence>
<dbReference type="EMBL" id="JAZDQT010000002">
    <property type="protein sequence ID" value="MEE1945821.1"/>
    <property type="molecule type" value="Genomic_DNA"/>
</dbReference>
<feature type="domain" description="Histidine kinase" evidence="9">
    <location>
        <begin position="399"/>
        <end position="611"/>
    </location>
</feature>
<dbReference type="CDD" id="cd00082">
    <property type="entry name" value="HisKA"/>
    <property type="match status" value="1"/>
</dbReference>
<sequence length="616" mass="69995">MKKRLLFSCSLLLAWNFCFAQATELKNIQASLPNIHDSLRYVDALNRMAMLLYEKNVDSTFYYTKKAREIADRHHYAKGKADAMNNLGVFFDIKGNFQLALRYYNEGYTVYKKLADSSNCIQAMMNIAMVYQEMGKDDKAIQRFSQTFEQAKKLQRDSIRSLVIYNYLLSYPTHFDRSATLNYIKLAKNIATKYNDKRSLLAIDQLIADDLISHGKRSEGLALLSQTITAAIDKKLFYVSMDMLIDIAQQLEATNPEQTVAYYKQAMDIADHNEYQYYSELLARKLFDFYDARGDGATAAMYSKKLINIHDIEAKRNSESGIDYIDYALKDEQVKSLENRYAYQVALSVLAGVAFLLAIATIVSVRKHLRRTRQQNNQMKEALSALEQSQADNTRMMRIVAHDLRNPIGGMYSIATLMLDEPDRSEEDRVMLDLMKTSGQHSLELVDNLLQLQFSSEEFKKEPVDIAEMLQYCISLLQSKAEAKQQQLSLETVPATLSASREKLWRVISNLIANAIKFSPNDAKIKVKMVKNALGIRILVKDEGIGIPAEMGEKIFDLFTEAKRPGTAGEQPFGMGLAISKQIVEAHDGKIWFENNEASGTTFFVELPTKLTEAKA</sequence>
<evidence type="ECO:0000259" key="9">
    <source>
        <dbReference type="PROSITE" id="PS50109"/>
    </source>
</evidence>
<dbReference type="PANTHER" id="PTHR43711:SF1">
    <property type="entry name" value="HISTIDINE KINASE 1"/>
    <property type="match status" value="1"/>
</dbReference>
<evidence type="ECO:0000256" key="3">
    <source>
        <dbReference type="ARBA" id="ARBA00022553"/>
    </source>
</evidence>
<protein>
    <recommendedName>
        <fullName evidence="2">histidine kinase</fullName>
        <ecNumber evidence="2">2.7.13.3</ecNumber>
    </recommendedName>
</protein>
<evidence type="ECO:0000256" key="1">
    <source>
        <dbReference type="ARBA" id="ARBA00000085"/>
    </source>
</evidence>
<dbReference type="Pfam" id="PF13424">
    <property type="entry name" value="TPR_12"/>
    <property type="match status" value="1"/>
</dbReference>
<dbReference type="Gene3D" id="1.10.287.130">
    <property type="match status" value="1"/>
</dbReference>
<keyword evidence="5 10" id="KW-0418">Kinase</keyword>
<dbReference type="GO" id="GO:0016301">
    <property type="term" value="F:kinase activity"/>
    <property type="evidence" value="ECO:0007669"/>
    <property type="project" value="UniProtKB-KW"/>
</dbReference>
<dbReference type="Gene3D" id="1.25.40.10">
    <property type="entry name" value="Tetratricopeptide repeat domain"/>
    <property type="match status" value="1"/>
</dbReference>
<dbReference type="InterPro" id="IPR036890">
    <property type="entry name" value="HATPase_C_sf"/>
</dbReference>
<feature type="chain" id="PRO_5045687371" description="histidine kinase" evidence="8">
    <location>
        <begin position="21"/>
        <end position="616"/>
    </location>
</feature>
<dbReference type="InterPro" id="IPR003661">
    <property type="entry name" value="HisK_dim/P_dom"/>
</dbReference>
<dbReference type="SUPFAM" id="SSF48452">
    <property type="entry name" value="TPR-like"/>
    <property type="match status" value="1"/>
</dbReference>
<keyword evidence="11" id="KW-1185">Reference proteome</keyword>
<name>A0ABU7I953_9SPHI</name>
<dbReference type="SMART" id="SM00028">
    <property type="entry name" value="TPR"/>
    <property type="match status" value="2"/>
</dbReference>
<evidence type="ECO:0000313" key="11">
    <source>
        <dbReference type="Proteomes" id="UP001336835"/>
    </source>
</evidence>
<dbReference type="Pfam" id="PF00512">
    <property type="entry name" value="HisKA"/>
    <property type="match status" value="1"/>
</dbReference>
<dbReference type="InterPro" id="IPR003594">
    <property type="entry name" value="HATPase_dom"/>
</dbReference>
<feature type="signal peptide" evidence="8">
    <location>
        <begin position="1"/>
        <end position="20"/>
    </location>
</feature>
<dbReference type="Proteomes" id="UP001336835">
    <property type="component" value="Unassembled WGS sequence"/>
</dbReference>
<keyword evidence="8" id="KW-0732">Signal</keyword>
<proteinExistence type="predicted"/>
<keyword evidence="3" id="KW-0597">Phosphoprotein</keyword>
<dbReference type="InterPro" id="IPR019734">
    <property type="entry name" value="TPR_rpt"/>
</dbReference>
<accession>A0ABU7I953</accession>
<evidence type="ECO:0000256" key="2">
    <source>
        <dbReference type="ARBA" id="ARBA00012438"/>
    </source>
</evidence>
<dbReference type="InterPro" id="IPR005467">
    <property type="entry name" value="His_kinase_dom"/>
</dbReference>
<dbReference type="SUPFAM" id="SSF47384">
    <property type="entry name" value="Homodimeric domain of signal transducing histidine kinase"/>
    <property type="match status" value="1"/>
</dbReference>
<comment type="catalytic activity">
    <reaction evidence="1">
        <text>ATP + protein L-histidine = ADP + protein N-phospho-L-histidine.</text>
        <dbReference type="EC" id="2.7.13.3"/>
    </reaction>
</comment>
<dbReference type="SMART" id="SM00387">
    <property type="entry name" value="HATPase_c"/>
    <property type="match status" value="1"/>
</dbReference>
<comment type="caution">
    <text evidence="10">The sequence shown here is derived from an EMBL/GenBank/DDBJ whole genome shotgun (WGS) entry which is preliminary data.</text>
</comment>
<feature type="transmembrane region" description="Helical" evidence="7">
    <location>
        <begin position="341"/>
        <end position="365"/>
    </location>
</feature>
<keyword evidence="4" id="KW-0808">Transferase</keyword>
<dbReference type="InterPro" id="IPR036097">
    <property type="entry name" value="HisK_dim/P_sf"/>
</dbReference>
<dbReference type="InterPro" id="IPR050736">
    <property type="entry name" value="Sensor_HK_Regulatory"/>
</dbReference>
<evidence type="ECO:0000256" key="4">
    <source>
        <dbReference type="ARBA" id="ARBA00022679"/>
    </source>
</evidence>
<dbReference type="Pfam" id="PF02518">
    <property type="entry name" value="HATPase_c"/>
    <property type="match status" value="1"/>
</dbReference>
<dbReference type="PANTHER" id="PTHR43711">
    <property type="entry name" value="TWO-COMPONENT HISTIDINE KINASE"/>
    <property type="match status" value="1"/>
</dbReference>
<evidence type="ECO:0000256" key="5">
    <source>
        <dbReference type="ARBA" id="ARBA00022777"/>
    </source>
</evidence>
<dbReference type="Gene3D" id="3.30.565.10">
    <property type="entry name" value="Histidine kinase-like ATPase, C-terminal domain"/>
    <property type="match status" value="1"/>
</dbReference>
<organism evidence="10 11">
    <name type="scientific">Pedobacter albus</name>
    <dbReference type="NCBI Taxonomy" id="3113905"/>
    <lineage>
        <taxon>Bacteria</taxon>
        <taxon>Pseudomonadati</taxon>
        <taxon>Bacteroidota</taxon>
        <taxon>Sphingobacteriia</taxon>
        <taxon>Sphingobacteriales</taxon>
        <taxon>Sphingobacteriaceae</taxon>
        <taxon>Pedobacter</taxon>
    </lineage>
</organism>
<keyword evidence="7" id="KW-0472">Membrane</keyword>
<dbReference type="InterPro" id="IPR004358">
    <property type="entry name" value="Sig_transdc_His_kin-like_C"/>
</dbReference>
<dbReference type="SMART" id="SM00388">
    <property type="entry name" value="HisKA"/>
    <property type="match status" value="1"/>
</dbReference>
<evidence type="ECO:0000256" key="7">
    <source>
        <dbReference type="SAM" id="Phobius"/>
    </source>
</evidence>
<keyword evidence="7" id="KW-0812">Transmembrane</keyword>
<evidence type="ECO:0000256" key="6">
    <source>
        <dbReference type="ARBA" id="ARBA00023012"/>
    </source>
</evidence>
<dbReference type="PROSITE" id="PS50109">
    <property type="entry name" value="HIS_KIN"/>
    <property type="match status" value="1"/>
</dbReference>
<reference evidence="10 11" key="1">
    <citation type="submission" date="2024-01" db="EMBL/GenBank/DDBJ databases">
        <title>Pedobacter sp. nov., isolated from fresh soil.</title>
        <authorList>
            <person name="Le N.T.T."/>
        </authorList>
    </citation>
    <scope>NUCLEOTIDE SEQUENCE [LARGE SCALE GENOMIC DNA]</scope>
    <source>
        <strain evidence="10 11">KR3-3</strain>
    </source>
</reference>
<dbReference type="SUPFAM" id="SSF55874">
    <property type="entry name" value="ATPase domain of HSP90 chaperone/DNA topoisomerase II/histidine kinase"/>
    <property type="match status" value="1"/>
</dbReference>
<evidence type="ECO:0000256" key="8">
    <source>
        <dbReference type="SAM" id="SignalP"/>
    </source>
</evidence>
<dbReference type="PRINTS" id="PR00344">
    <property type="entry name" value="BCTRLSENSOR"/>
</dbReference>
<dbReference type="CDD" id="cd00075">
    <property type="entry name" value="HATPase"/>
    <property type="match status" value="1"/>
</dbReference>
<dbReference type="EC" id="2.7.13.3" evidence="2"/>
<gene>
    <name evidence="10" type="ORF">VRU48_11935</name>
</gene>
<dbReference type="RefSeq" id="WP_330108141.1">
    <property type="nucleotide sequence ID" value="NZ_JAZDQT010000002.1"/>
</dbReference>
<dbReference type="InterPro" id="IPR011990">
    <property type="entry name" value="TPR-like_helical_dom_sf"/>
</dbReference>
<keyword evidence="7" id="KW-1133">Transmembrane helix</keyword>
<keyword evidence="6" id="KW-0902">Two-component regulatory system</keyword>